<keyword evidence="2" id="KW-0479">Metal-binding</keyword>
<feature type="region of interest" description="Disordered" evidence="6">
    <location>
        <begin position="983"/>
        <end position="1012"/>
    </location>
</feature>
<dbReference type="eggNOG" id="ENOG502QRUI">
    <property type="taxonomic scope" value="Eukaryota"/>
</dbReference>
<dbReference type="Gene3D" id="6.10.140.2220">
    <property type="match status" value="1"/>
</dbReference>
<dbReference type="GO" id="GO:0008270">
    <property type="term" value="F:zinc ion binding"/>
    <property type="evidence" value="ECO:0007669"/>
    <property type="project" value="UniProtKB-KW"/>
</dbReference>
<dbReference type="STRING" id="1173701.A0A066X7A7"/>
<dbReference type="Proteomes" id="UP000027238">
    <property type="component" value="Unassembled WGS sequence"/>
</dbReference>
<evidence type="ECO:0000256" key="6">
    <source>
        <dbReference type="SAM" id="MobiDB-lite"/>
    </source>
</evidence>
<evidence type="ECO:0000256" key="2">
    <source>
        <dbReference type="ARBA" id="ARBA00022723"/>
    </source>
</evidence>
<protein>
    <submittedName>
        <fullName evidence="8">Putative MYND finger</fullName>
    </submittedName>
</protein>
<proteinExistence type="inferred from homology"/>
<feature type="domain" description="MYND-type" evidence="7">
    <location>
        <begin position="352"/>
        <end position="405"/>
    </location>
</feature>
<dbReference type="HOGENOM" id="CLU_006744_0_0_1"/>
<dbReference type="PANTHER" id="PTHR11560">
    <property type="entry name" value="39S RIBOSOMAL PROTEIN L10, MITOCHONDRIAL"/>
    <property type="match status" value="1"/>
</dbReference>
<dbReference type="SUPFAM" id="SSF144232">
    <property type="entry name" value="HIT/MYND zinc finger-like"/>
    <property type="match status" value="1"/>
</dbReference>
<evidence type="ECO:0000256" key="3">
    <source>
        <dbReference type="ARBA" id="ARBA00022771"/>
    </source>
</evidence>
<keyword evidence="9" id="KW-1185">Reference proteome</keyword>
<accession>A0A066X7A7</accession>
<gene>
    <name evidence="8" type="ORF">CSUB01_07557</name>
</gene>
<evidence type="ECO:0000256" key="4">
    <source>
        <dbReference type="ARBA" id="ARBA00022833"/>
    </source>
</evidence>
<dbReference type="SUPFAM" id="SSF160369">
    <property type="entry name" value="Ribosomal protein L10-like"/>
    <property type="match status" value="1"/>
</dbReference>
<name>A0A066X7A7_COLSU</name>
<evidence type="ECO:0000313" key="8">
    <source>
        <dbReference type="EMBL" id="KDN61905.1"/>
    </source>
</evidence>
<dbReference type="OrthoDB" id="432970at2759"/>
<evidence type="ECO:0000256" key="5">
    <source>
        <dbReference type="PROSITE-ProRule" id="PRU00134"/>
    </source>
</evidence>
<comment type="caution">
    <text evidence="8">The sequence shown here is derived from an EMBL/GenBank/DDBJ whole genome shotgun (WGS) entry which is preliminary data.</text>
</comment>
<keyword evidence="3 5" id="KW-0863">Zinc-finger</keyword>
<keyword evidence="4" id="KW-0862">Zinc</keyword>
<dbReference type="InterPro" id="IPR047865">
    <property type="entry name" value="Ribosomal_uL10_bac_type"/>
</dbReference>
<dbReference type="InterPro" id="IPR002893">
    <property type="entry name" value="Znf_MYND"/>
</dbReference>
<comment type="similarity">
    <text evidence="1">Belongs to the universal ribosomal protein uL10 family.</text>
</comment>
<evidence type="ECO:0000256" key="1">
    <source>
        <dbReference type="ARBA" id="ARBA00008889"/>
    </source>
</evidence>
<dbReference type="EMBL" id="JMSE01001374">
    <property type="protein sequence ID" value="KDN61905.1"/>
    <property type="molecule type" value="Genomic_DNA"/>
</dbReference>
<dbReference type="AlphaFoldDB" id="A0A066X7A7"/>
<dbReference type="InterPro" id="IPR043141">
    <property type="entry name" value="Ribosomal_uL10-like_sf"/>
</dbReference>
<feature type="region of interest" description="Disordered" evidence="6">
    <location>
        <begin position="1"/>
        <end position="30"/>
    </location>
</feature>
<dbReference type="PROSITE" id="PS50865">
    <property type="entry name" value="ZF_MYND_2"/>
    <property type="match status" value="1"/>
</dbReference>
<dbReference type="Pfam" id="PF01753">
    <property type="entry name" value="zf-MYND"/>
    <property type="match status" value="1"/>
</dbReference>
<sequence length="1270" mass="141351">MDDASDANEAAPAISANGEGVPEPLSSSTSTVQAADGSVNILDLVNQAKKHYTRSDLFSFIIQVANACLYPLTRLISFVTLVCNFPWRLALKRESAIDRILREADMAHQGLYDSPKRSFFPSTDKEHLLRLFTVSGSTHRRDRDPKNLSATTKKNFFALDYMLWQDGLPSYFDRARRYDHMPGDPVDRLFAALPSVIEDDGGFKDQSEAAGNNRRFALALWPYANSSLQGILDNTQDPNAHNYWWAARFAFSLWERSDLSIRCAFTQLLGQLAVAHVVPIDNDCIEIVPGHECSVSDEGKPCPGEAYINRNDWLKYARWIHRGRRDADADIEFRKKQVHGSDMKKALQSDKCAGCGVERGDPGAPPKNRMFYCSGCYVSWFPGLRRMYCSKECQKKDWAKHFPDCQRRKHFLRAVFLFKGVAAKFMAATYSGFAVDCVGVELRSGGLKLDKVDRSGVPRTAVSPGAYSAGHWTGQQAFPLGQSFISHKPTADVRKVLAWDAGNNLYYHLQPIIEKILGPHCDMIVETEVFIRNATSISALASDTCREGLQIQIAKGKDPMFWPHPVLNCRLKGSKPDDVFVIDLLGDKFGFAEVVLPFTAYIESRHVSCASSTVMKNMKPHWYPPAQKGIITCRDSVSHSWADCIMAYFSKSCPKLKGPWQVAHLKEDKWSEKARDIMGATDIIFKEITDGIRRQNIYRQYLVQDPNPYSHEFSIGVTNSQKECDVYKNIWMDRGTYDVIIKDDLLEQHKKLPPGSESLRLTALWTDRLVKYGQKAPFDAIALLGERLAKHYCICASHTGGEYRQMESAWLLHNGIPEASIDMFYEKLFDNLMDIEPLVKTAVFGPTMAPEAAFESLKHISREEIKSFQQIGELVAIPEAGDFILWFHLKGLGQPTVFVGQCPQRCIERSGSSINFFHLEVRIPITKQDSWQTDIPCSPDTMPPRLPQQAARALRRLASTPSTSSRPMARYLTTSTARLAAPAASSHPSIRLPADYVPPTKPPSARPPETRKSQLIRTYTSLLRTTPLILFFQHSNLTADEWSALRRELNAALATATPEGAPLGGQDIHLQVLRTRMFNVALKLVEFYDPEAAKAKPGVQTGTRGPLVHDLSAAAYEAMKDFEPPADSAYAQISPLLCGPTAALVFPAVSPAHLAAALRILAPSPPKFPAPTRKKNPGYYDPPCQSALQKLLLIGGRIEGDVFDVEGVKWVGGIEGGLDGLRAQLVHLLQSAGLGLTTALEGGSKSLWLTLEGRRTQLEDEGKEGETKSE</sequence>
<organism evidence="8 9">
    <name type="scientific">Colletotrichum sublineola</name>
    <name type="common">Sorghum anthracnose fungus</name>
    <dbReference type="NCBI Taxonomy" id="1173701"/>
    <lineage>
        <taxon>Eukaryota</taxon>
        <taxon>Fungi</taxon>
        <taxon>Dikarya</taxon>
        <taxon>Ascomycota</taxon>
        <taxon>Pezizomycotina</taxon>
        <taxon>Sordariomycetes</taxon>
        <taxon>Hypocreomycetidae</taxon>
        <taxon>Glomerellales</taxon>
        <taxon>Glomerellaceae</taxon>
        <taxon>Colletotrichum</taxon>
        <taxon>Colletotrichum graminicola species complex</taxon>
    </lineage>
</organism>
<evidence type="ECO:0000313" key="9">
    <source>
        <dbReference type="Proteomes" id="UP000027238"/>
    </source>
</evidence>
<reference evidence="9" key="1">
    <citation type="journal article" date="2014" name="Genome Announc.">
        <title>Draft genome sequence of Colletotrichum sublineola, a destructive pathogen of cultivated sorghum.</title>
        <authorList>
            <person name="Baroncelli R."/>
            <person name="Sanz-Martin J.M."/>
            <person name="Rech G.E."/>
            <person name="Sukno S.A."/>
            <person name="Thon M.R."/>
        </authorList>
    </citation>
    <scope>NUCLEOTIDE SEQUENCE [LARGE SCALE GENOMIC DNA]</scope>
    <source>
        <strain evidence="9">TX430BB</strain>
    </source>
</reference>
<dbReference type="Gene3D" id="3.30.70.1730">
    <property type="match status" value="1"/>
</dbReference>
<evidence type="ECO:0000259" key="7">
    <source>
        <dbReference type="PROSITE" id="PS50865"/>
    </source>
</evidence>